<name>A0A7Y0Q3M1_9FIRM</name>
<organism evidence="5 6">
    <name type="scientific">Sulfobacillus harzensis</name>
    <dbReference type="NCBI Taxonomy" id="2729629"/>
    <lineage>
        <taxon>Bacteria</taxon>
        <taxon>Bacillati</taxon>
        <taxon>Bacillota</taxon>
        <taxon>Clostridia</taxon>
        <taxon>Eubacteriales</taxon>
        <taxon>Clostridiales Family XVII. Incertae Sedis</taxon>
        <taxon>Sulfobacillus</taxon>
    </lineage>
</organism>
<dbReference type="InterPro" id="IPR000086">
    <property type="entry name" value="NUDIX_hydrolase_dom"/>
</dbReference>
<keyword evidence="6" id="KW-1185">Reference proteome</keyword>
<protein>
    <submittedName>
        <fullName evidence="5">NUDIX domain-containing protein</fullName>
    </submittedName>
</protein>
<dbReference type="RefSeq" id="WP_169100118.1">
    <property type="nucleotide sequence ID" value="NZ_JABBVZ010000041.1"/>
</dbReference>
<dbReference type="PROSITE" id="PS00893">
    <property type="entry name" value="NUDIX_BOX"/>
    <property type="match status" value="1"/>
</dbReference>
<dbReference type="InterPro" id="IPR020476">
    <property type="entry name" value="Nudix_hydrolase"/>
</dbReference>
<dbReference type="EMBL" id="JABBVZ010000041">
    <property type="protein sequence ID" value="NMP23131.1"/>
    <property type="molecule type" value="Genomic_DNA"/>
</dbReference>
<dbReference type="Proteomes" id="UP000533476">
    <property type="component" value="Unassembled WGS sequence"/>
</dbReference>
<evidence type="ECO:0000256" key="3">
    <source>
        <dbReference type="RuleBase" id="RU003476"/>
    </source>
</evidence>
<dbReference type="PANTHER" id="PTHR43046:SF2">
    <property type="entry name" value="8-OXO-DGTP DIPHOSPHATASE-RELATED"/>
    <property type="match status" value="1"/>
</dbReference>
<proteinExistence type="inferred from homology"/>
<dbReference type="PRINTS" id="PR00502">
    <property type="entry name" value="NUDIXFAMILY"/>
</dbReference>
<dbReference type="Gene3D" id="3.90.79.10">
    <property type="entry name" value="Nucleoside Triphosphate Pyrophosphohydrolase"/>
    <property type="match status" value="1"/>
</dbReference>
<dbReference type="SUPFAM" id="SSF55811">
    <property type="entry name" value="Nudix"/>
    <property type="match status" value="1"/>
</dbReference>
<keyword evidence="2 3" id="KW-0378">Hydrolase</keyword>
<dbReference type="InterPro" id="IPR020084">
    <property type="entry name" value="NUDIX_hydrolase_CS"/>
</dbReference>
<dbReference type="AlphaFoldDB" id="A0A7Y0Q3M1"/>
<accession>A0A7Y0Q3M1</accession>
<comment type="cofactor">
    <cofactor evidence="1">
        <name>Mg(2+)</name>
        <dbReference type="ChEBI" id="CHEBI:18420"/>
    </cofactor>
</comment>
<evidence type="ECO:0000256" key="1">
    <source>
        <dbReference type="ARBA" id="ARBA00001946"/>
    </source>
</evidence>
<dbReference type="PROSITE" id="PS51462">
    <property type="entry name" value="NUDIX"/>
    <property type="match status" value="1"/>
</dbReference>
<reference evidence="5 6" key="1">
    <citation type="submission" date="2020-04" db="EMBL/GenBank/DDBJ databases">
        <authorList>
            <person name="Zhang R."/>
            <person name="Schippers A."/>
        </authorList>
    </citation>
    <scope>NUCLEOTIDE SEQUENCE [LARGE SCALE GENOMIC DNA]</scope>
    <source>
        <strain evidence="5 6">DSM 109850</strain>
    </source>
</reference>
<dbReference type="Pfam" id="PF00293">
    <property type="entry name" value="NUDIX"/>
    <property type="match status" value="1"/>
</dbReference>
<dbReference type="InterPro" id="IPR015797">
    <property type="entry name" value="NUDIX_hydrolase-like_dom_sf"/>
</dbReference>
<evidence type="ECO:0000313" key="6">
    <source>
        <dbReference type="Proteomes" id="UP000533476"/>
    </source>
</evidence>
<comment type="caution">
    <text evidence="5">The sequence shown here is derived from an EMBL/GenBank/DDBJ whole genome shotgun (WGS) entry which is preliminary data.</text>
</comment>
<sequence>MPMSPYYRHLREKIGTMPIFSPSVAAVIRNSKGEILFQRPIGSSEIWSLPAGAIEIGETPVMAVVREVYEETGLEVKPTRVLAVLGGDSFRFTYPDGNQVEYLVVVFQCAIVAGELRGQDGESAELGFFPYHKRPPLALPYPDAIFLTDVGPTWFQP</sequence>
<comment type="similarity">
    <text evidence="3">Belongs to the Nudix hydrolase family.</text>
</comment>
<evidence type="ECO:0000256" key="2">
    <source>
        <dbReference type="ARBA" id="ARBA00022801"/>
    </source>
</evidence>
<evidence type="ECO:0000259" key="4">
    <source>
        <dbReference type="PROSITE" id="PS51462"/>
    </source>
</evidence>
<dbReference type="PANTHER" id="PTHR43046">
    <property type="entry name" value="GDP-MANNOSE MANNOSYL HYDROLASE"/>
    <property type="match status" value="1"/>
</dbReference>
<feature type="domain" description="Nudix hydrolase" evidence="4">
    <location>
        <begin position="18"/>
        <end position="151"/>
    </location>
</feature>
<dbReference type="GO" id="GO:0016787">
    <property type="term" value="F:hydrolase activity"/>
    <property type="evidence" value="ECO:0007669"/>
    <property type="project" value="UniProtKB-KW"/>
</dbReference>
<evidence type="ECO:0000313" key="5">
    <source>
        <dbReference type="EMBL" id="NMP23131.1"/>
    </source>
</evidence>
<gene>
    <name evidence="5" type="ORF">HIJ39_12350</name>
</gene>